<dbReference type="PANTHER" id="PTHR38011:SF2">
    <property type="entry name" value="BIFUNCTIONAL DEAMINASE-REDUCTASE DOMAIN PROTEIN"/>
    <property type="match status" value="1"/>
</dbReference>
<keyword evidence="3" id="KW-1185">Reference proteome</keyword>
<dbReference type="PANTHER" id="PTHR38011">
    <property type="entry name" value="DIHYDROFOLATE REDUCTASE FAMILY PROTEIN (AFU_ORTHOLOGUE AFUA_8G06820)"/>
    <property type="match status" value="1"/>
</dbReference>
<evidence type="ECO:0000259" key="1">
    <source>
        <dbReference type="Pfam" id="PF01872"/>
    </source>
</evidence>
<feature type="domain" description="Bacterial bifunctional deaminase-reductase C-terminal" evidence="1">
    <location>
        <begin position="30"/>
        <end position="105"/>
    </location>
</feature>
<reference evidence="2 3" key="1">
    <citation type="submission" date="2014-01" db="EMBL/GenBank/DDBJ databases">
        <title>Roseivivax isoporae LMG 25204 Genome Sequencing.</title>
        <authorList>
            <person name="Lai Q."/>
            <person name="Li G."/>
            <person name="Shao Z."/>
        </authorList>
    </citation>
    <scope>NUCLEOTIDE SEQUENCE [LARGE SCALE GENOMIC DNA]</scope>
    <source>
        <strain evidence="2 3">LMG 25204</strain>
    </source>
</reference>
<dbReference type="GO" id="GO:0009231">
    <property type="term" value="P:riboflavin biosynthetic process"/>
    <property type="evidence" value="ECO:0007669"/>
    <property type="project" value="InterPro"/>
</dbReference>
<dbReference type="Pfam" id="PF01872">
    <property type="entry name" value="RibD_C"/>
    <property type="match status" value="1"/>
</dbReference>
<dbReference type="GO" id="GO:0008703">
    <property type="term" value="F:5-amino-6-(5-phosphoribosylamino)uracil reductase activity"/>
    <property type="evidence" value="ECO:0007669"/>
    <property type="project" value="InterPro"/>
</dbReference>
<dbReference type="SUPFAM" id="SSF53597">
    <property type="entry name" value="Dihydrofolate reductase-like"/>
    <property type="match status" value="1"/>
</dbReference>
<dbReference type="EMBL" id="JAME01000196">
    <property type="protein sequence ID" value="ETX26402.1"/>
    <property type="molecule type" value="Genomic_DNA"/>
</dbReference>
<evidence type="ECO:0000313" key="2">
    <source>
        <dbReference type="EMBL" id="ETX26402.1"/>
    </source>
</evidence>
<dbReference type="Gene3D" id="3.40.430.10">
    <property type="entry name" value="Dihydrofolate Reductase, subunit A"/>
    <property type="match status" value="1"/>
</dbReference>
<organism evidence="2 3">
    <name type="scientific">Roseivivax isoporae LMG 25204</name>
    <dbReference type="NCBI Taxonomy" id="1449351"/>
    <lineage>
        <taxon>Bacteria</taxon>
        <taxon>Pseudomonadati</taxon>
        <taxon>Pseudomonadota</taxon>
        <taxon>Alphaproteobacteria</taxon>
        <taxon>Rhodobacterales</taxon>
        <taxon>Roseobacteraceae</taxon>
        <taxon>Roseivivax</taxon>
    </lineage>
</organism>
<dbReference type="RefSeq" id="WP_043776140.1">
    <property type="nucleotide sequence ID" value="NZ_JAME01000196.1"/>
</dbReference>
<dbReference type="eggNOG" id="COG0262">
    <property type="taxonomic scope" value="Bacteria"/>
</dbReference>
<feature type="non-terminal residue" evidence="2">
    <location>
        <position position="108"/>
    </location>
</feature>
<protein>
    <recommendedName>
        <fullName evidence="1">Bacterial bifunctional deaminase-reductase C-terminal domain-containing protein</fullName>
    </recommendedName>
</protein>
<evidence type="ECO:0000313" key="3">
    <source>
        <dbReference type="Proteomes" id="UP000023430"/>
    </source>
</evidence>
<dbReference type="InterPro" id="IPR050765">
    <property type="entry name" value="Riboflavin_Biosynth_HTPR"/>
</dbReference>
<dbReference type="STRING" id="1449351.RISW2_07140"/>
<gene>
    <name evidence="2" type="ORF">RISW2_07140</name>
</gene>
<comment type="caution">
    <text evidence="2">The sequence shown here is derived from an EMBL/GenBank/DDBJ whole genome shotgun (WGS) entry which is preliminary data.</text>
</comment>
<dbReference type="AlphaFoldDB" id="X7F0D7"/>
<dbReference type="InterPro" id="IPR002734">
    <property type="entry name" value="RibDG_C"/>
</dbReference>
<dbReference type="InterPro" id="IPR024072">
    <property type="entry name" value="DHFR-like_dom_sf"/>
</dbReference>
<proteinExistence type="predicted"/>
<accession>X7F0D7</accession>
<sequence length="108" mass="11424">ADRLNSAPKHVATHRPDGLSWQGSRALSGDLAEAVRALKRQGGADLLTFGSGDMVRQLLAADLVDDLSLLVYPVMLGPGKRVFGDDAQARAFTLERVDATPGGVLVSR</sequence>
<name>X7F0D7_9RHOB</name>
<feature type="non-terminal residue" evidence="2">
    <location>
        <position position="1"/>
    </location>
</feature>
<dbReference type="Proteomes" id="UP000023430">
    <property type="component" value="Unassembled WGS sequence"/>
</dbReference>